<feature type="domain" description="Disintegrin" evidence="5">
    <location>
        <begin position="991"/>
        <end position="1077"/>
    </location>
</feature>
<dbReference type="PROSITE" id="PS50214">
    <property type="entry name" value="DISINTEGRIN_2"/>
    <property type="match status" value="1"/>
</dbReference>
<dbReference type="InterPro" id="IPR001762">
    <property type="entry name" value="Disintegrin_dom"/>
</dbReference>
<feature type="signal peptide" evidence="4">
    <location>
        <begin position="1"/>
        <end position="20"/>
    </location>
</feature>
<feature type="compositionally biased region" description="Acidic residues" evidence="3">
    <location>
        <begin position="1238"/>
        <end position="1247"/>
    </location>
</feature>
<dbReference type="Proteomes" id="UP000055590">
    <property type="component" value="Chromosome"/>
</dbReference>
<dbReference type="PANTHER" id="PTHR10199">
    <property type="entry name" value="THROMBOSPONDIN"/>
    <property type="match status" value="1"/>
</dbReference>
<feature type="compositionally biased region" description="Acidic residues" evidence="3">
    <location>
        <begin position="1340"/>
        <end position="1353"/>
    </location>
</feature>
<keyword evidence="1 4" id="KW-0732">Signal</keyword>
<gene>
    <name evidence="6" type="ORF">AKJ08_0297</name>
</gene>
<dbReference type="PANTHER" id="PTHR10199:SF100">
    <property type="entry name" value="THROMBOSPONDIN, ISOFORM A"/>
    <property type="match status" value="1"/>
</dbReference>
<evidence type="ECO:0000259" key="5">
    <source>
        <dbReference type="PROSITE" id="PS50214"/>
    </source>
</evidence>
<dbReference type="InterPro" id="IPR003367">
    <property type="entry name" value="Thrombospondin_3-like_rpt"/>
</dbReference>
<dbReference type="PATRIC" id="fig|1391653.3.peg.308"/>
<dbReference type="EMBL" id="CP012332">
    <property type="protein sequence ID" value="AKU89910.1"/>
    <property type="molecule type" value="Genomic_DNA"/>
</dbReference>
<dbReference type="SUPFAM" id="SSF57552">
    <property type="entry name" value="Blood coagulation inhibitor (disintegrin)"/>
    <property type="match status" value="4"/>
</dbReference>
<dbReference type="Gene3D" id="4.10.1080.10">
    <property type="entry name" value="TSP type-3 repeat"/>
    <property type="match status" value="3"/>
</dbReference>
<reference evidence="6 7" key="1">
    <citation type="submission" date="2015-08" db="EMBL/GenBank/DDBJ databases">
        <authorList>
            <person name="Babu N.S."/>
            <person name="Beckwith C.J."/>
            <person name="Beseler K.G."/>
            <person name="Brison A."/>
            <person name="Carone J.V."/>
            <person name="Caskin T.P."/>
            <person name="Diamond M."/>
            <person name="Durham M.E."/>
            <person name="Foxe J.M."/>
            <person name="Go M."/>
            <person name="Henderson B.A."/>
            <person name="Jones I.B."/>
            <person name="McGettigan J.A."/>
            <person name="Micheletti S.J."/>
            <person name="Nasrallah M.E."/>
            <person name="Ortiz D."/>
            <person name="Piller C.R."/>
            <person name="Privatt S.R."/>
            <person name="Schneider S.L."/>
            <person name="Sharp S."/>
            <person name="Smith T.C."/>
            <person name="Stanton J.D."/>
            <person name="Ullery H.E."/>
            <person name="Wilson R.J."/>
            <person name="Serrano M.G."/>
            <person name="Buck G."/>
            <person name="Lee V."/>
            <person name="Wang Y."/>
            <person name="Carvalho R."/>
            <person name="Voegtly L."/>
            <person name="Shi R."/>
            <person name="Duckworth R."/>
            <person name="Johnson A."/>
            <person name="Loviza R."/>
            <person name="Walstead R."/>
            <person name="Shah Z."/>
            <person name="Kiflezghi M."/>
            <person name="Wade K."/>
            <person name="Ball S.L."/>
            <person name="Bradley K.W."/>
            <person name="Asai D.J."/>
            <person name="Bowman C.A."/>
            <person name="Russell D.A."/>
            <person name="Pope W.H."/>
            <person name="Jacobs-Sera D."/>
            <person name="Hendrix R.W."/>
            <person name="Hatfull G.F."/>
        </authorList>
    </citation>
    <scope>NUCLEOTIDE SEQUENCE [LARGE SCALE GENOMIC DNA]</scope>
    <source>
        <strain evidence="6 7">DSM 27710</strain>
    </source>
</reference>
<dbReference type="SMART" id="SM00050">
    <property type="entry name" value="DISIN"/>
    <property type="match status" value="1"/>
</dbReference>
<dbReference type="STRING" id="1391653.AKJ08_0297"/>
<evidence type="ECO:0000256" key="3">
    <source>
        <dbReference type="SAM" id="MobiDB-lite"/>
    </source>
</evidence>
<dbReference type="PROSITE" id="PS51234">
    <property type="entry name" value="TSP3"/>
    <property type="match status" value="3"/>
</dbReference>
<feature type="region of interest" description="Disordered" evidence="3">
    <location>
        <begin position="1327"/>
        <end position="1369"/>
    </location>
</feature>
<organism evidence="6 7">
    <name type="scientific">Vulgatibacter incomptus</name>
    <dbReference type="NCBI Taxonomy" id="1391653"/>
    <lineage>
        <taxon>Bacteria</taxon>
        <taxon>Pseudomonadati</taxon>
        <taxon>Myxococcota</taxon>
        <taxon>Myxococcia</taxon>
        <taxon>Myxococcales</taxon>
        <taxon>Cystobacterineae</taxon>
        <taxon>Vulgatibacteraceae</taxon>
        <taxon>Vulgatibacter</taxon>
    </lineage>
</organism>
<dbReference type="KEGG" id="vin:AKJ08_0297"/>
<feature type="region of interest" description="Disordered" evidence="3">
    <location>
        <begin position="28"/>
        <end position="49"/>
    </location>
</feature>
<dbReference type="InterPro" id="IPR036436">
    <property type="entry name" value="Disintegrin_dom_sf"/>
</dbReference>
<evidence type="ECO:0000313" key="7">
    <source>
        <dbReference type="Proteomes" id="UP000055590"/>
    </source>
</evidence>
<feature type="compositionally biased region" description="Polar residues" evidence="3">
    <location>
        <begin position="32"/>
        <end position="46"/>
    </location>
</feature>
<dbReference type="GO" id="GO:0007155">
    <property type="term" value="P:cell adhesion"/>
    <property type="evidence" value="ECO:0007669"/>
    <property type="project" value="InterPro"/>
</dbReference>
<dbReference type="Pfam" id="PF02412">
    <property type="entry name" value="TSP_3"/>
    <property type="match status" value="5"/>
</dbReference>
<proteinExistence type="predicted"/>
<evidence type="ECO:0000256" key="4">
    <source>
        <dbReference type="SAM" id="SignalP"/>
    </source>
</evidence>
<evidence type="ECO:0000313" key="6">
    <source>
        <dbReference type="EMBL" id="AKU89910.1"/>
    </source>
</evidence>
<name>A0A0K1P8R2_9BACT</name>
<dbReference type="InterPro" id="IPR017897">
    <property type="entry name" value="Thrombospondin_3_rpt"/>
</dbReference>
<sequence length="1806" mass="189954">MFQRRFLPLLLVLPSLCAGLAVVGGSASGSGQTDSADVEASTSEPDPSQAVDLESMVSRVRLALREEGDRWIGDHSTHRIEVAASSLRFSPAPSRRSLSPDRSVPSLEVQTVAIGRTTDSTVRLQATELAPDAVAEGSISIQRGPSVERITNKPAGVEQSWAFASPPLGSGDLQIRLSPSELPFVHGTESGLHFLDLRTGIGVRYGVGSWTDANGQTTAILPSFSDEEIVFSVPAALADGSAYPVTLATLLSPESAVDFPMPEKLPDIDFRPVIAFAKGVYLVAWQQYAGGASFALMGARFDENGKRLDPEDARIAQLDSMNGQIALAGSDSDFLVVWEDRRSGISIDLLAARISPTAPLVDLQPIPLEISSDFDSYSPTLVSDGTRFAVGWLESPISGGPASVAAAVLDKSCEIDGSPVRMPVRGEATAPSIAWGRDTLLVAWEELLDGKDETDIRAARLGAEGELLDSDGIEVCTKSKSQRAPSVSFDGERFWVAWEDGRDGKPNVFLADVSENGKTGDEVPAGGKSKIRPALARDADGLLLSWIDPDDRTLRVSLVDSSGRLAEPGGNAVSSLPILGRAFAVKGKGFSAITWVEDGYKGSALLRVGLLDRGKILLGYPIPLVAEFRGTQATPAVASDGDGYLIVWQESSVPGKFRVWGQLFTGSGVARPPARSFAISQSTRDQMVPRVAFHGGHYLVVWQETSSDRGFRDVMGTLLSTDGSPVLRSFEIASNLSDKYVPDVAPAVDGFVVAWLEHSLSLSERTSVMAASVSIRGDVSRRRLIYMFPTGYDPLQPRLPPPPFDTELRLAGDKDQHLVVWQEGAKRIQGSTAVNTGCPGPCSSFPVALSNGRILGLAATIHDDKFFVAWAEMASDPMATRSIVARYLTRDGSPVLSTVTLASGFGTDLWHPSITFDGVSNPAAWSMLGQKSGIYGSRARPDLPSSVDADYPSAWADGQWPELASRGPGQVLLAFERPDSRIGYRTVSWKENGEACSDNSECTGNVCVDGVCCNSLCGGGNPSDCQACSRAAGAAVDGVCGPVSRGAVCRGATGPCDVEDLCNGVSLECPNEVLPQGSVCRPASGPCGVDQVCDGQSPLCPPDDPIAPAGTVCRPAEGPCDIEGQCDGVTAECPPDELRPEGYVCRPAAGPCDVDQVCDGQLPSCSDDRVAAAGTVCRPSASACDDTEYCDGTSPACPPDGPALDSDRDGIPDSCDVCPYVPDPLQEDLDGDGHGDACDDDDDDDGVTDYWDNCPRVPNPFQEDSDGDGLGDACDPCPLGPQTDTDGDGILDCVDNCPTVPNPDQSDVDGDGIGDACDVCPLVADPAQRDTDGDGIGDACDPDDDNDGVDDSSDNCQFTSNPGQADADGDGIGDACDNCPLRANADQFDYDDDGIGDACRFEINEPRDGVQYSDHQPGWLLNVRGLFSGFPVGALSLAVDGQPVVPAVGLGALSAGVPLSTGSHRLVATVSTGVATKTIERSFYVYSIGSFEPLPSTPLRQIVLPSTRANVGVLVKDRQGTPVDGVPVVVRVSDQAGRRQLIEVKSGQNVAISGVASAGGLDLAVAETRSAGSRGQVGISFDSPATKGHSLTFDFRVDSAPAVQFVVLSDPPCPPGAPASITVDGGEQLGVVGEPFARPLSIRVLDANGCPVPGVNVRMTTDWAVDMNRNDRFDAGDDAGGFEPYANEGSVNGRKELELVTDANGDASATFWAAKLTRVRNWAHPVGRNGPADLSSVRRIRSADTALTFVRKHQVSIRAISYLPTGAGSPLPVPGLVETRVHLFAGPGPAARILRLEERDENGEEK</sequence>
<dbReference type="SUPFAM" id="SSF103647">
    <property type="entry name" value="TSP type-3 repeat"/>
    <property type="match status" value="2"/>
</dbReference>
<keyword evidence="7" id="KW-1185">Reference proteome</keyword>
<protein>
    <submittedName>
        <fullName evidence="6">BNR repeat domain protein</fullName>
    </submittedName>
</protein>
<dbReference type="InterPro" id="IPR028974">
    <property type="entry name" value="TSP_type-3_rpt"/>
</dbReference>
<keyword evidence="2" id="KW-0106">Calcium</keyword>
<evidence type="ECO:0000256" key="2">
    <source>
        <dbReference type="ARBA" id="ARBA00022837"/>
    </source>
</evidence>
<evidence type="ECO:0000256" key="1">
    <source>
        <dbReference type="ARBA" id="ARBA00022729"/>
    </source>
</evidence>
<feature type="chain" id="PRO_5005465692" evidence="4">
    <location>
        <begin position="21"/>
        <end position="1806"/>
    </location>
</feature>
<dbReference type="GO" id="GO:0005509">
    <property type="term" value="F:calcium ion binding"/>
    <property type="evidence" value="ECO:0007669"/>
    <property type="project" value="InterPro"/>
</dbReference>
<accession>A0A0K1P8R2</accession>
<feature type="region of interest" description="Disordered" evidence="3">
    <location>
        <begin position="1230"/>
        <end position="1273"/>
    </location>
</feature>
<dbReference type="RefSeq" id="WP_240475411.1">
    <property type="nucleotide sequence ID" value="NZ_CP012332.1"/>
</dbReference>
<dbReference type="Gene3D" id="4.10.70.10">
    <property type="entry name" value="Disintegrin domain"/>
    <property type="match status" value="1"/>
</dbReference>